<name>A0A482VPP5_ASBVE</name>
<dbReference type="Proteomes" id="UP000292052">
    <property type="component" value="Unassembled WGS sequence"/>
</dbReference>
<accession>A0A482VPP5</accession>
<evidence type="ECO:0000259" key="1">
    <source>
        <dbReference type="Pfam" id="PF13358"/>
    </source>
</evidence>
<protein>
    <submittedName>
        <fullName evidence="2">DDE 3 domain containing protein</fullName>
    </submittedName>
</protein>
<dbReference type="AlphaFoldDB" id="A0A482VPP5"/>
<dbReference type="Pfam" id="PF13358">
    <property type="entry name" value="DDE_3"/>
    <property type="match status" value="1"/>
</dbReference>
<comment type="caution">
    <text evidence="2">The sequence shown here is derived from an EMBL/GenBank/DDBJ whole genome shotgun (WGS) entry which is preliminary data.</text>
</comment>
<organism evidence="2 3">
    <name type="scientific">Asbolus verrucosus</name>
    <name type="common">Desert ironclad beetle</name>
    <dbReference type="NCBI Taxonomy" id="1661398"/>
    <lineage>
        <taxon>Eukaryota</taxon>
        <taxon>Metazoa</taxon>
        <taxon>Ecdysozoa</taxon>
        <taxon>Arthropoda</taxon>
        <taxon>Hexapoda</taxon>
        <taxon>Insecta</taxon>
        <taxon>Pterygota</taxon>
        <taxon>Neoptera</taxon>
        <taxon>Endopterygota</taxon>
        <taxon>Coleoptera</taxon>
        <taxon>Polyphaga</taxon>
        <taxon>Cucujiformia</taxon>
        <taxon>Tenebrionidae</taxon>
        <taxon>Pimeliinae</taxon>
        <taxon>Asbolus</taxon>
    </lineage>
</organism>
<dbReference type="OrthoDB" id="25402at2759"/>
<dbReference type="InterPro" id="IPR038717">
    <property type="entry name" value="Tc1-like_DDE_dom"/>
</dbReference>
<dbReference type="EMBL" id="QDEB01080687">
    <property type="protein sequence ID" value="RZC34379.1"/>
    <property type="molecule type" value="Genomic_DNA"/>
</dbReference>
<dbReference type="STRING" id="1661398.A0A482VPP5"/>
<evidence type="ECO:0000313" key="2">
    <source>
        <dbReference type="EMBL" id="RZC34379.1"/>
    </source>
</evidence>
<dbReference type="GO" id="GO:0003676">
    <property type="term" value="F:nucleic acid binding"/>
    <property type="evidence" value="ECO:0007669"/>
    <property type="project" value="InterPro"/>
</dbReference>
<keyword evidence="3" id="KW-1185">Reference proteome</keyword>
<feature type="domain" description="Tc1-like transposase DDE" evidence="1">
    <location>
        <begin position="10"/>
        <end position="55"/>
    </location>
</feature>
<feature type="non-terminal residue" evidence="2">
    <location>
        <position position="56"/>
    </location>
</feature>
<evidence type="ECO:0000313" key="3">
    <source>
        <dbReference type="Proteomes" id="UP000292052"/>
    </source>
</evidence>
<sequence length="56" mass="6672">MRLDFILQRNNARPHIARAVRDFLDEHSIEVMKWPTNSSDMNPTEHLLDTLERAIR</sequence>
<dbReference type="InterPro" id="IPR036397">
    <property type="entry name" value="RNaseH_sf"/>
</dbReference>
<proteinExistence type="predicted"/>
<gene>
    <name evidence="2" type="ORF">BDFB_014342</name>
</gene>
<reference evidence="2 3" key="1">
    <citation type="submission" date="2017-03" db="EMBL/GenBank/DDBJ databases">
        <title>Genome of the blue death feigning beetle - Asbolus verrucosus.</title>
        <authorList>
            <person name="Rider S.D."/>
        </authorList>
    </citation>
    <scope>NUCLEOTIDE SEQUENCE [LARGE SCALE GENOMIC DNA]</scope>
    <source>
        <strain evidence="2">Butters</strain>
        <tissue evidence="2">Head and leg muscle</tissue>
    </source>
</reference>
<dbReference type="Gene3D" id="3.30.420.10">
    <property type="entry name" value="Ribonuclease H-like superfamily/Ribonuclease H"/>
    <property type="match status" value="1"/>
</dbReference>